<feature type="transmembrane region" description="Helical" evidence="2">
    <location>
        <begin position="159"/>
        <end position="178"/>
    </location>
</feature>
<keyword evidence="2" id="KW-0472">Membrane</keyword>
<reference evidence="3 4" key="1">
    <citation type="submission" date="2017-01" db="EMBL/GenBank/DDBJ databases">
        <authorList>
            <person name="Mah S.A."/>
            <person name="Swanson W.J."/>
            <person name="Moy G.W."/>
            <person name="Vacquier V.D."/>
        </authorList>
    </citation>
    <scope>NUCLEOTIDE SEQUENCE [LARGE SCALE GENOMIC DNA]</scope>
    <source>
        <strain evidence="3 4">CPCC 203464</strain>
    </source>
</reference>
<protein>
    <submittedName>
        <fullName evidence="3">Uncharacterized protein</fullName>
    </submittedName>
</protein>
<sequence length="209" mass="22182">MSITRPTATTISATSTAPPRSGTTTMPTRAVGVALVGTTIGWGTAMQAIGGREGFGWYSLLGGVAALAFQATLIVLLLLECRTHAMGSGRVARTAHRVQFAVMAGAMVSTVLDAFWALHGTVIWMVFDSCWPLSMVGMAAIGIRIVIAGRWSRPLRWQTLFAQSWVLWAIPLSAVPMIGMVGGLLQILLGYGVLGLMLFRVGRLPITPA</sequence>
<feature type="transmembrane region" description="Helical" evidence="2">
    <location>
        <begin position="100"/>
        <end position="118"/>
    </location>
</feature>
<feature type="region of interest" description="Disordered" evidence="1">
    <location>
        <begin position="1"/>
        <end position="26"/>
    </location>
</feature>
<evidence type="ECO:0000313" key="4">
    <source>
        <dbReference type="Proteomes" id="UP000186218"/>
    </source>
</evidence>
<keyword evidence="2" id="KW-1133">Transmembrane helix</keyword>
<keyword evidence="2" id="KW-0812">Transmembrane</keyword>
<accession>A0A1N7G7Z3</accession>
<proteinExistence type="predicted"/>
<dbReference type="OrthoDB" id="3473322at2"/>
<dbReference type="AlphaFoldDB" id="A0A1N7G7Z3"/>
<feature type="transmembrane region" description="Helical" evidence="2">
    <location>
        <begin position="124"/>
        <end position="147"/>
    </location>
</feature>
<feature type="compositionally biased region" description="Low complexity" evidence="1">
    <location>
        <begin position="1"/>
        <end position="21"/>
    </location>
</feature>
<keyword evidence="4" id="KW-1185">Reference proteome</keyword>
<dbReference type="RefSeq" id="WP_076480282.1">
    <property type="nucleotide sequence ID" value="NZ_FTNT01000007.1"/>
</dbReference>
<dbReference type="STRING" id="1344003.SAMN05445060_2585"/>
<feature type="transmembrane region" description="Helical" evidence="2">
    <location>
        <begin position="55"/>
        <end position="79"/>
    </location>
</feature>
<gene>
    <name evidence="3" type="ORF">SAMN05445060_2585</name>
</gene>
<organism evidence="3 4">
    <name type="scientific">Williamsia sterculiae</name>
    <dbReference type="NCBI Taxonomy" id="1344003"/>
    <lineage>
        <taxon>Bacteria</taxon>
        <taxon>Bacillati</taxon>
        <taxon>Actinomycetota</taxon>
        <taxon>Actinomycetes</taxon>
        <taxon>Mycobacteriales</taxon>
        <taxon>Nocardiaceae</taxon>
        <taxon>Williamsia</taxon>
    </lineage>
</organism>
<dbReference type="EMBL" id="FTNT01000007">
    <property type="protein sequence ID" value="SIS08717.1"/>
    <property type="molecule type" value="Genomic_DNA"/>
</dbReference>
<feature type="transmembrane region" description="Helical" evidence="2">
    <location>
        <begin position="30"/>
        <end position="49"/>
    </location>
</feature>
<evidence type="ECO:0000256" key="1">
    <source>
        <dbReference type="SAM" id="MobiDB-lite"/>
    </source>
</evidence>
<name>A0A1N7G7Z3_9NOCA</name>
<evidence type="ECO:0000256" key="2">
    <source>
        <dbReference type="SAM" id="Phobius"/>
    </source>
</evidence>
<evidence type="ECO:0000313" key="3">
    <source>
        <dbReference type="EMBL" id="SIS08717.1"/>
    </source>
</evidence>
<dbReference type="Proteomes" id="UP000186218">
    <property type="component" value="Unassembled WGS sequence"/>
</dbReference>